<dbReference type="SUPFAM" id="SSF52799">
    <property type="entry name" value="(Phosphotyrosine protein) phosphatases II"/>
    <property type="match status" value="1"/>
</dbReference>
<dbReference type="Gene3D" id="3.90.190.10">
    <property type="entry name" value="Protein tyrosine phosphatase superfamily"/>
    <property type="match status" value="1"/>
</dbReference>
<dbReference type="EMBL" id="BMDU01000009">
    <property type="protein sequence ID" value="GGA01743.1"/>
    <property type="molecule type" value="Genomic_DNA"/>
</dbReference>
<evidence type="ECO:0000313" key="1">
    <source>
        <dbReference type="EMBL" id="GGA01743.1"/>
    </source>
</evidence>
<gene>
    <name evidence="1" type="ORF">GCM10019071_35460</name>
</gene>
<sequence length="144" mass="15410">MSSEISEPVPGSIAVGSLAQAKRHKRRFDAIITLEDPHARQNLRLRFGGKPAPAHLVLTFEDVDVTSLGIRVATAEQVGAAIEFARLHMEGSLLVHCFHGVGRSTAIALAIIADRLGPGAEREALDRLLAVRPEGIAPVRAALR</sequence>
<evidence type="ECO:0000313" key="2">
    <source>
        <dbReference type="Proteomes" id="UP000628109"/>
    </source>
</evidence>
<dbReference type="PROSITE" id="PS00383">
    <property type="entry name" value="TYR_PHOSPHATASE_1"/>
    <property type="match status" value="1"/>
</dbReference>
<reference evidence="2" key="1">
    <citation type="journal article" date="2019" name="Int. J. Syst. Evol. Microbiol.">
        <title>The Global Catalogue of Microorganisms (GCM) 10K type strain sequencing project: providing services to taxonomists for standard genome sequencing and annotation.</title>
        <authorList>
            <consortium name="The Broad Institute Genomics Platform"/>
            <consortium name="The Broad Institute Genome Sequencing Center for Infectious Disease"/>
            <person name="Wu L."/>
            <person name="Ma J."/>
        </authorList>
    </citation>
    <scope>NUCLEOTIDE SEQUENCE [LARGE SCALE GENOMIC DNA]</scope>
    <source>
        <strain evidence="2">CCM 7327</strain>
    </source>
</reference>
<dbReference type="RefSeq" id="WP_130030169.1">
    <property type="nucleotide sequence ID" value="NZ_BMDU01000009.1"/>
</dbReference>
<proteinExistence type="predicted"/>
<accession>A0ABQ1F7W5</accession>
<dbReference type="Proteomes" id="UP000628109">
    <property type="component" value="Unassembled WGS sequence"/>
</dbReference>
<evidence type="ECO:0008006" key="3">
    <source>
        <dbReference type="Google" id="ProtNLM"/>
    </source>
</evidence>
<dbReference type="InterPro" id="IPR029021">
    <property type="entry name" value="Prot-tyrosine_phosphatase-like"/>
</dbReference>
<name>A0ABQ1F7W5_SPHSA</name>
<dbReference type="InterPro" id="IPR016130">
    <property type="entry name" value="Tyr_Pase_AS"/>
</dbReference>
<keyword evidence="2" id="KW-1185">Reference proteome</keyword>
<comment type="caution">
    <text evidence="1">The sequence shown here is derived from an EMBL/GenBank/DDBJ whole genome shotgun (WGS) entry which is preliminary data.</text>
</comment>
<protein>
    <recommendedName>
        <fullName evidence="3">Tyrosine specific protein phosphatases domain-containing protein</fullName>
    </recommendedName>
</protein>
<organism evidence="1 2">
    <name type="scientific">Sphingobium fuliginis (strain ATCC 27551)</name>
    <dbReference type="NCBI Taxonomy" id="336203"/>
    <lineage>
        <taxon>Bacteria</taxon>
        <taxon>Pseudomonadati</taxon>
        <taxon>Pseudomonadota</taxon>
        <taxon>Alphaproteobacteria</taxon>
        <taxon>Sphingomonadales</taxon>
        <taxon>Sphingomonadaceae</taxon>
        <taxon>Sphingobium</taxon>
    </lineage>
</organism>